<comment type="caution">
    <text evidence="2">The sequence shown here is derived from an EMBL/GenBank/DDBJ whole genome shotgun (WGS) entry which is preliminary data.</text>
</comment>
<evidence type="ECO:0000313" key="2">
    <source>
        <dbReference type="EMBL" id="KAK9098064.1"/>
    </source>
</evidence>
<name>A0AAP0EZU9_9MAGN</name>
<dbReference type="Proteomes" id="UP001420932">
    <property type="component" value="Unassembled WGS sequence"/>
</dbReference>
<dbReference type="EMBL" id="JBBNAF010000011">
    <property type="protein sequence ID" value="KAK9098064.1"/>
    <property type="molecule type" value="Genomic_DNA"/>
</dbReference>
<protein>
    <submittedName>
        <fullName evidence="2">Uncharacterized protein</fullName>
    </submittedName>
</protein>
<reference evidence="2 3" key="1">
    <citation type="submission" date="2024-01" db="EMBL/GenBank/DDBJ databases">
        <title>Genome assemblies of Stephania.</title>
        <authorList>
            <person name="Yang L."/>
        </authorList>
    </citation>
    <scope>NUCLEOTIDE SEQUENCE [LARGE SCALE GENOMIC DNA]</scope>
    <source>
        <strain evidence="2">YNDBR</strain>
        <tissue evidence="2">Leaf</tissue>
    </source>
</reference>
<accession>A0AAP0EZU9</accession>
<feature type="region of interest" description="Disordered" evidence="1">
    <location>
        <begin position="214"/>
        <end position="236"/>
    </location>
</feature>
<feature type="region of interest" description="Disordered" evidence="1">
    <location>
        <begin position="111"/>
        <end position="130"/>
    </location>
</feature>
<gene>
    <name evidence="2" type="ORF">Syun_025109</name>
</gene>
<keyword evidence="3" id="KW-1185">Reference proteome</keyword>
<feature type="region of interest" description="Disordered" evidence="1">
    <location>
        <begin position="1"/>
        <end position="58"/>
    </location>
</feature>
<sequence>MKKKKTQSPKGPNYPKNNHPNPYHVPHLQEAPLPSDVEVQTAARRSGNGGGDPDDAVAAGRWWKASGGRGSGRAGVCGEWRAECTRSGRRLARAGGGARVLRERRAGEEWTGGGRWRDRTGKGAGMRGARGGSRWCFVQARAKRKARGVGGARGKLEEAEEAARREAGWRRVRELGRGSAARRGSEWTVADRRDLLTRATSAATVEDLRTRRLDSRGGRGLDSGSRVRGRDDELKRDRSRIARGGWGHATTARCCGGNGGGDGSGVNGSGGQSFAERDGGNVATMCGGGSVERIYGWRSGRHEQMRQKQPCSGRRLKESIFLKLETSSDTMLIS</sequence>
<feature type="compositionally biased region" description="Low complexity" evidence="1">
    <location>
        <begin position="9"/>
        <end position="26"/>
    </location>
</feature>
<evidence type="ECO:0000313" key="3">
    <source>
        <dbReference type="Proteomes" id="UP001420932"/>
    </source>
</evidence>
<organism evidence="2 3">
    <name type="scientific">Stephania yunnanensis</name>
    <dbReference type="NCBI Taxonomy" id="152371"/>
    <lineage>
        <taxon>Eukaryota</taxon>
        <taxon>Viridiplantae</taxon>
        <taxon>Streptophyta</taxon>
        <taxon>Embryophyta</taxon>
        <taxon>Tracheophyta</taxon>
        <taxon>Spermatophyta</taxon>
        <taxon>Magnoliopsida</taxon>
        <taxon>Ranunculales</taxon>
        <taxon>Menispermaceae</taxon>
        <taxon>Menispermoideae</taxon>
        <taxon>Cissampelideae</taxon>
        <taxon>Stephania</taxon>
    </lineage>
</organism>
<dbReference type="AlphaFoldDB" id="A0AAP0EZU9"/>
<evidence type="ECO:0000256" key="1">
    <source>
        <dbReference type="SAM" id="MobiDB-lite"/>
    </source>
</evidence>
<proteinExistence type="predicted"/>